<comment type="caution">
    <text evidence="1">The sequence shown here is derived from an EMBL/GenBank/DDBJ whole genome shotgun (WGS) entry which is preliminary data.</text>
</comment>
<feature type="non-terminal residue" evidence="1">
    <location>
        <position position="218"/>
    </location>
</feature>
<dbReference type="EMBL" id="JAQGEF010000014">
    <property type="protein sequence ID" value="MDA3615532.1"/>
    <property type="molecule type" value="Genomic_DNA"/>
</dbReference>
<evidence type="ECO:0000313" key="2">
    <source>
        <dbReference type="Proteomes" id="UP001210231"/>
    </source>
</evidence>
<reference evidence="1 2" key="1">
    <citation type="submission" date="2022-12" db="EMBL/GenBank/DDBJ databases">
        <title>Chitinophagaceae gen. sp. nov., a new member of the family Chitinophagaceae, isolated from soil in a chemical factory.</title>
        <authorList>
            <person name="Ke Z."/>
        </authorList>
    </citation>
    <scope>NUCLEOTIDE SEQUENCE [LARGE SCALE GENOMIC DNA]</scope>
    <source>
        <strain evidence="1 2">LY-5</strain>
    </source>
</reference>
<gene>
    <name evidence="1" type="ORF">O3P16_11995</name>
</gene>
<evidence type="ECO:0000313" key="1">
    <source>
        <dbReference type="EMBL" id="MDA3615532.1"/>
    </source>
</evidence>
<proteinExistence type="predicted"/>
<organism evidence="1 2">
    <name type="scientific">Polluticaenibacter yanchengensis</name>
    <dbReference type="NCBI Taxonomy" id="3014562"/>
    <lineage>
        <taxon>Bacteria</taxon>
        <taxon>Pseudomonadati</taxon>
        <taxon>Bacteroidota</taxon>
        <taxon>Chitinophagia</taxon>
        <taxon>Chitinophagales</taxon>
        <taxon>Chitinophagaceae</taxon>
        <taxon>Polluticaenibacter</taxon>
    </lineage>
</organism>
<dbReference type="Proteomes" id="UP001210231">
    <property type="component" value="Unassembled WGS sequence"/>
</dbReference>
<protein>
    <recommendedName>
        <fullName evidence="3">RHS repeat-associated core domain-containing protein</fullName>
    </recommendedName>
</protein>
<name>A0ABT4UL00_9BACT</name>
<sequence>MAVAGLSGLNRFKQVRYDYDLVSGKVNMVIYQPGYISSDNSRVSFKDLFYHRYEYDAENKLTAVYTSSDSVYWEKDAAYKYYRHGPLARTEMGQAKVQGLDYAYTLQGWLKGLNSTFNPDVMNRDIGEDGKAAPSGGGNNLFARDAVGFALHYNAYDYKGTGVAPLAFHRIDVDHFNIVNLNRPLYNGNIMASTVIYQGDIGTGLPSSNVAYGPGHAL</sequence>
<accession>A0ABT4UL00</accession>
<evidence type="ECO:0008006" key="3">
    <source>
        <dbReference type="Google" id="ProtNLM"/>
    </source>
</evidence>
<keyword evidence="2" id="KW-1185">Reference proteome</keyword>